<gene>
    <name evidence="17" type="ORF">GBA65_03165</name>
</gene>
<keyword evidence="9 13" id="KW-0663">Pyridoxal phosphate</keyword>
<dbReference type="PROSITE" id="PS00165">
    <property type="entry name" value="DEHYDRATASE_SER_THR"/>
    <property type="match status" value="1"/>
</dbReference>
<evidence type="ECO:0000256" key="7">
    <source>
        <dbReference type="ARBA" id="ARBA00022605"/>
    </source>
</evidence>
<evidence type="ECO:0000256" key="14">
    <source>
        <dbReference type="PIRSR" id="PIRSR038945-1"/>
    </source>
</evidence>
<dbReference type="GO" id="GO:0004794">
    <property type="term" value="F:threonine deaminase activity"/>
    <property type="evidence" value="ECO:0007669"/>
    <property type="project" value="TreeGrafter"/>
</dbReference>
<evidence type="ECO:0000256" key="8">
    <source>
        <dbReference type="ARBA" id="ARBA00022697"/>
    </source>
</evidence>
<dbReference type="EMBL" id="CP045121">
    <property type="protein sequence ID" value="QIN77673.1"/>
    <property type="molecule type" value="Genomic_DNA"/>
</dbReference>
<keyword evidence="10 13" id="KW-0456">Lyase</keyword>
<keyword evidence="18" id="KW-1185">Reference proteome</keyword>
<evidence type="ECO:0000256" key="6">
    <source>
        <dbReference type="ARBA" id="ARBA00018679"/>
    </source>
</evidence>
<evidence type="ECO:0000256" key="9">
    <source>
        <dbReference type="ARBA" id="ARBA00022898"/>
    </source>
</evidence>
<dbReference type="GO" id="GO:0009088">
    <property type="term" value="P:threonine biosynthetic process"/>
    <property type="evidence" value="ECO:0007669"/>
    <property type="project" value="UniProtKB-UniRule"/>
</dbReference>
<keyword evidence="7 13" id="KW-0028">Amino-acid biosynthesis</keyword>
<evidence type="ECO:0000313" key="17">
    <source>
        <dbReference type="EMBL" id="QIN77673.1"/>
    </source>
</evidence>
<dbReference type="GO" id="GO:0003941">
    <property type="term" value="F:L-serine ammonia-lyase activity"/>
    <property type="evidence" value="ECO:0007669"/>
    <property type="project" value="TreeGrafter"/>
</dbReference>
<dbReference type="FunFam" id="3.40.50.1100:FF:000014">
    <property type="entry name" value="Threonine synthase"/>
    <property type="match status" value="1"/>
</dbReference>
<dbReference type="KEGG" id="rmar:GBA65_03165"/>
<comment type="catalytic activity">
    <reaction evidence="11 13">
        <text>O-phospho-L-homoserine + H2O = L-threonine + phosphate</text>
        <dbReference type="Rhea" id="RHEA:10840"/>
        <dbReference type="ChEBI" id="CHEBI:15377"/>
        <dbReference type="ChEBI" id="CHEBI:43474"/>
        <dbReference type="ChEBI" id="CHEBI:57590"/>
        <dbReference type="ChEBI" id="CHEBI:57926"/>
        <dbReference type="EC" id="4.2.3.1"/>
    </reaction>
</comment>
<feature type="modified residue" description="N6-(pyridoxal phosphate)lysine" evidence="15">
    <location>
        <position position="129"/>
    </location>
</feature>
<dbReference type="InterPro" id="IPR026260">
    <property type="entry name" value="Thr_Synthase_bac/arc"/>
</dbReference>
<dbReference type="PANTHER" id="PTHR48078">
    <property type="entry name" value="THREONINE DEHYDRATASE, MITOCHONDRIAL-RELATED"/>
    <property type="match status" value="1"/>
</dbReference>
<dbReference type="GO" id="GO:0004795">
    <property type="term" value="F:threonine synthase activity"/>
    <property type="evidence" value="ECO:0007669"/>
    <property type="project" value="UniProtKB-UniRule"/>
</dbReference>
<evidence type="ECO:0000256" key="2">
    <source>
        <dbReference type="ARBA" id="ARBA00003648"/>
    </source>
</evidence>
<dbReference type="GO" id="GO:0030170">
    <property type="term" value="F:pyridoxal phosphate binding"/>
    <property type="evidence" value="ECO:0007669"/>
    <property type="project" value="InterPro"/>
</dbReference>
<evidence type="ECO:0000256" key="1">
    <source>
        <dbReference type="ARBA" id="ARBA00001933"/>
    </source>
</evidence>
<name>A0A6G8PTL5_9ACTN</name>
<accession>A0A6G8PTL5</accession>
<evidence type="ECO:0000256" key="12">
    <source>
        <dbReference type="NCBIfam" id="TIGR00260"/>
    </source>
</evidence>
<dbReference type="InterPro" id="IPR004450">
    <property type="entry name" value="Thr_synthase-like"/>
</dbReference>
<reference evidence="17 18" key="1">
    <citation type="submission" date="2019-10" db="EMBL/GenBank/DDBJ databases">
        <title>Rubrobacter sp nov SCSIO 52915 isolated from a deep-sea sediment in the South China Sea.</title>
        <authorList>
            <person name="Chen R.W."/>
        </authorList>
    </citation>
    <scope>NUCLEOTIDE SEQUENCE [LARGE SCALE GENOMIC DNA]</scope>
    <source>
        <strain evidence="17 18">SCSIO 52915</strain>
    </source>
</reference>
<dbReference type="UniPathway" id="UPA00050">
    <property type="reaction ID" value="UER00065"/>
</dbReference>
<feature type="domain" description="Tryptophan synthase beta chain-like PALP" evidence="16">
    <location>
        <begin position="93"/>
        <end position="386"/>
    </location>
</feature>
<proteinExistence type="inferred from homology"/>
<evidence type="ECO:0000313" key="18">
    <source>
        <dbReference type="Proteomes" id="UP000502706"/>
    </source>
</evidence>
<evidence type="ECO:0000256" key="15">
    <source>
        <dbReference type="PIRSR" id="PIRSR038945-2"/>
    </source>
</evidence>
<dbReference type="InterPro" id="IPR050147">
    <property type="entry name" value="Ser/Thr_Dehydratase"/>
</dbReference>
<evidence type="ECO:0000256" key="5">
    <source>
        <dbReference type="ARBA" id="ARBA00013028"/>
    </source>
</evidence>
<dbReference type="InterPro" id="IPR000634">
    <property type="entry name" value="Ser/Thr_deHydtase_PyrdxlP-BS"/>
</dbReference>
<dbReference type="InterPro" id="IPR036052">
    <property type="entry name" value="TrpB-like_PALP_sf"/>
</dbReference>
<evidence type="ECO:0000256" key="13">
    <source>
        <dbReference type="PIRNR" id="PIRNR038945"/>
    </source>
</evidence>
<dbReference type="PIRSF" id="PIRSF038945">
    <property type="entry name" value="Thr_synthase"/>
    <property type="match status" value="1"/>
</dbReference>
<dbReference type="NCBIfam" id="TIGR00260">
    <property type="entry name" value="thrC"/>
    <property type="match status" value="1"/>
</dbReference>
<sequence length="424" mass="44263">MAPRKQTGDDHARALSFEVRRVQVPFLDAASPAVVVLRRAVLIRTVPERSEAGPGAISTKGRILTVQTPTGRQGVIKRYRDKLPEIPGWAISTLGEGDTPLIEAPRISARIGARLYLKFEGMNPTASFKDRGMTVALSRAVADGNTAVICASTGNTAAAASAYAARAGLTCFVVVPAGKIALGKAVQVLAHGAKIVQIDGNFDAALKLCQRAERDLGTVALVNSVNPDRIEGQKTAAFEVAETLGRPPDALALPVGNAGNITAYWKGFKEWREAGHADSAPRMLGFQAEGASPLVAGHDFENPETVASAIRIGAPASKKGALGAVSESGGLIESVTDEEILEAQGLLASSEGVFCEPASAAGVAGLLKLAKEGRAPEGVVVAVLTGHGLKDPDVILNRTRLPEPIPATFDALVETMQRVEPEAR</sequence>
<evidence type="ECO:0000256" key="3">
    <source>
        <dbReference type="ARBA" id="ARBA00004979"/>
    </source>
</evidence>
<dbReference type="EC" id="4.2.3.1" evidence="5 12"/>
<evidence type="ECO:0000259" key="16">
    <source>
        <dbReference type="Pfam" id="PF00291"/>
    </source>
</evidence>
<feature type="binding site" evidence="14">
    <location>
        <position position="385"/>
    </location>
    <ligand>
        <name>pyridoxal 5'-phosphate</name>
        <dbReference type="ChEBI" id="CHEBI:597326"/>
    </ligand>
</feature>
<dbReference type="GO" id="GO:0006567">
    <property type="term" value="P:L-threonine catabolic process"/>
    <property type="evidence" value="ECO:0007669"/>
    <property type="project" value="TreeGrafter"/>
</dbReference>
<dbReference type="SUPFAM" id="SSF53686">
    <property type="entry name" value="Tryptophan synthase beta subunit-like PLP-dependent enzymes"/>
    <property type="match status" value="1"/>
</dbReference>
<comment type="pathway">
    <text evidence="3 13">Amino-acid biosynthesis; L-threonine biosynthesis; L-threonine from L-aspartate: step 5/5.</text>
</comment>
<evidence type="ECO:0000256" key="11">
    <source>
        <dbReference type="ARBA" id="ARBA00049144"/>
    </source>
</evidence>
<comment type="cofactor">
    <cofactor evidence="1 13 14">
        <name>pyridoxal 5'-phosphate</name>
        <dbReference type="ChEBI" id="CHEBI:597326"/>
    </cofactor>
</comment>
<dbReference type="GO" id="GO:0006565">
    <property type="term" value="P:L-serine catabolic process"/>
    <property type="evidence" value="ECO:0007669"/>
    <property type="project" value="TreeGrafter"/>
</dbReference>
<evidence type="ECO:0000256" key="10">
    <source>
        <dbReference type="ARBA" id="ARBA00023239"/>
    </source>
</evidence>
<protein>
    <recommendedName>
        <fullName evidence="6 12">Threonine synthase</fullName>
        <ecNumber evidence="5 12">4.2.3.1</ecNumber>
    </recommendedName>
</protein>
<dbReference type="AlphaFoldDB" id="A0A6G8PTL5"/>
<dbReference type="PANTHER" id="PTHR48078:SF6">
    <property type="entry name" value="L-THREONINE DEHYDRATASE CATABOLIC TDCB"/>
    <property type="match status" value="1"/>
</dbReference>
<dbReference type="Proteomes" id="UP000502706">
    <property type="component" value="Chromosome"/>
</dbReference>
<dbReference type="FunFam" id="3.40.50.1100:FF:000013">
    <property type="entry name" value="Threonine synthase"/>
    <property type="match status" value="1"/>
</dbReference>
<dbReference type="GO" id="GO:0009097">
    <property type="term" value="P:isoleucine biosynthetic process"/>
    <property type="evidence" value="ECO:0007669"/>
    <property type="project" value="TreeGrafter"/>
</dbReference>
<feature type="binding site" evidence="14">
    <location>
        <begin position="256"/>
        <end position="260"/>
    </location>
    <ligand>
        <name>pyridoxal 5'-phosphate</name>
        <dbReference type="ChEBI" id="CHEBI:597326"/>
    </ligand>
</feature>
<dbReference type="CDD" id="cd01563">
    <property type="entry name" value="Thr-synth_1"/>
    <property type="match status" value="1"/>
</dbReference>
<evidence type="ECO:0000256" key="4">
    <source>
        <dbReference type="ARBA" id="ARBA00005517"/>
    </source>
</evidence>
<organism evidence="17 18">
    <name type="scientific">Rubrobacter marinus</name>
    <dbReference type="NCBI Taxonomy" id="2653852"/>
    <lineage>
        <taxon>Bacteria</taxon>
        <taxon>Bacillati</taxon>
        <taxon>Actinomycetota</taxon>
        <taxon>Rubrobacteria</taxon>
        <taxon>Rubrobacterales</taxon>
        <taxon>Rubrobacteraceae</taxon>
        <taxon>Rubrobacter</taxon>
    </lineage>
</organism>
<dbReference type="InterPro" id="IPR001926">
    <property type="entry name" value="TrpB-like_PALP"/>
</dbReference>
<dbReference type="Gene3D" id="3.40.50.1100">
    <property type="match status" value="2"/>
</dbReference>
<comment type="function">
    <text evidence="2 13">Catalyzes the gamma-elimination of phosphate from L-phosphohomoserine and the beta-addition of water to produce L-threonine.</text>
</comment>
<comment type="similarity">
    <text evidence="4 13">Belongs to the threonine synthase family.</text>
</comment>
<feature type="binding site" evidence="14">
    <location>
        <position position="155"/>
    </location>
    <ligand>
        <name>pyridoxal 5'-phosphate</name>
        <dbReference type="ChEBI" id="CHEBI:597326"/>
    </ligand>
</feature>
<keyword evidence="8 13" id="KW-0791">Threonine biosynthesis</keyword>
<dbReference type="Pfam" id="PF00291">
    <property type="entry name" value="PALP"/>
    <property type="match status" value="1"/>
</dbReference>